<evidence type="ECO:0000313" key="8">
    <source>
        <dbReference type="EMBL" id="MBD0415474.1"/>
    </source>
</evidence>
<evidence type="ECO:0000256" key="3">
    <source>
        <dbReference type="ARBA" id="ARBA00022448"/>
    </source>
</evidence>
<keyword evidence="5 7" id="KW-1133">Transmembrane helix</keyword>
<keyword evidence="3" id="KW-0813">Transport</keyword>
<evidence type="ECO:0000256" key="7">
    <source>
        <dbReference type="SAM" id="Phobius"/>
    </source>
</evidence>
<dbReference type="NCBIfam" id="NF037981">
    <property type="entry name" value="NCS2_1"/>
    <property type="match status" value="1"/>
</dbReference>
<feature type="transmembrane region" description="Helical" evidence="7">
    <location>
        <begin position="179"/>
        <end position="196"/>
    </location>
</feature>
<dbReference type="InterPro" id="IPR006043">
    <property type="entry name" value="NCS2"/>
</dbReference>
<evidence type="ECO:0000256" key="2">
    <source>
        <dbReference type="ARBA" id="ARBA00008821"/>
    </source>
</evidence>
<evidence type="ECO:0000313" key="9">
    <source>
        <dbReference type="Proteomes" id="UP000643405"/>
    </source>
</evidence>
<feature type="transmembrane region" description="Helical" evidence="7">
    <location>
        <begin position="330"/>
        <end position="348"/>
    </location>
</feature>
<dbReference type="Pfam" id="PF00860">
    <property type="entry name" value="Xan_ur_permease"/>
    <property type="match status" value="1"/>
</dbReference>
<dbReference type="EMBL" id="JACVVX010000003">
    <property type="protein sequence ID" value="MBD0415474.1"/>
    <property type="molecule type" value="Genomic_DNA"/>
</dbReference>
<dbReference type="GO" id="GO:0005886">
    <property type="term" value="C:plasma membrane"/>
    <property type="evidence" value="ECO:0007669"/>
    <property type="project" value="TreeGrafter"/>
</dbReference>
<feature type="transmembrane region" description="Helical" evidence="7">
    <location>
        <begin position="141"/>
        <end position="159"/>
    </location>
</feature>
<name>A0A8J6PIF0_9HYPH</name>
<feature type="transmembrane region" description="Helical" evidence="7">
    <location>
        <begin position="419"/>
        <end position="438"/>
    </location>
</feature>
<accession>A0A8J6PIF0</accession>
<feature type="transmembrane region" description="Helical" evidence="7">
    <location>
        <begin position="116"/>
        <end position="134"/>
    </location>
</feature>
<feature type="transmembrane region" description="Helical" evidence="7">
    <location>
        <begin position="203"/>
        <end position="220"/>
    </location>
</feature>
<feature type="transmembrane region" description="Helical" evidence="7">
    <location>
        <begin position="388"/>
        <end position="407"/>
    </location>
</feature>
<organism evidence="8 9">
    <name type="scientific">Oryzicola mucosus</name>
    <dbReference type="NCBI Taxonomy" id="2767425"/>
    <lineage>
        <taxon>Bacteria</taxon>
        <taxon>Pseudomonadati</taxon>
        <taxon>Pseudomonadota</taxon>
        <taxon>Alphaproteobacteria</taxon>
        <taxon>Hyphomicrobiales</taxon>
        <taxon>Phyllobacteriaceae</taxon>
        <taxon>Oryzicola</taxon>
    </lineage>
</organism>
<feature type="transmembrane region" description="Helical" evidence="7">
    <location>
        <begin position="30"/>
        <end position="53"/>
    </location>
</feature>
<keyword evidence="6 7" id="KW-0472">Membrane</keyword>
<evidence type="ECO:0000256" key="1">
    <source>
        <dbReference type="ARBA" id="ARBA00004141"/>
    </source>
</evidence>
<dbReference type="RefSeq" id="WP_188164891.1">
    <property type="nucleotide sequence ID" value="NZ_JACVVX010000003.1"/>
</dbReference>
<dbReference type="PANTHER" id="PTHR42810">
    <property type="entry name" value="PURINE PERMEASE C1399.01C-RELATED"/>
    <property type="match status" value="1"/>
</dbReference>
<feature type="transmembrane region" description="Helical" evidence="7">
    <location>
        <begin position="65"/>
        <end position="83"/>
    </location>
</feature>
<dbReference type="GO" id="GO:0042907">
    <property type="term" value="F:xanthine transmembrane transporter activity"/>
    <property type="evidence" value="ECO:0007669"/>
    <property type="project" value="TreeGrafter"/>
</dbReference>
<evidence type="ECO:0000256" key="5">
    <source>
        <dbReference type="ARBA" id="ARBA00022989"/>
    </source>
</evidence>
<evidence type="ECO:0000256" key="6">
    <source>
        <dbReference type="ARBA" id="ARBA00023136"/>
    </source>
</evidence>
<dbReference type="Proteomes" id="UP000643405">
    <property type="component" value="Unassembled WGS sequence"/>
</dbReference>
<dbReference type="AlphaFoldDB" id="A0A8J6PIF0"/>
<protein>
    <submittedName>
        <fullName evidence="8">Purine/pyrimidine permease</fullName>
    </submittedName>
</protein>
<comment type="caution">
    <text evidence="8">The sequence shown here is derived from an EMBL/GenBank/DDBJ whole genome shotgun (WGS) entry which is preliminary data.</text>
</comment>
<evidence type="ECO:0000256" key="4">
    <source>
        <dbReference type="ARBA" id="ARBA00022692"/>
    </source>
</evidence>
<comment type="similarity">
    <text evidence="2">Belongs to the nucleobase:cation symporter-2 (NCS2) (TC 2.A.40) family.</text>
</comment>
<sequence>MIGFTLPPSRPRRRPQELSIAADEKAAWSVLLPIGFQHAAMALGLSAYVLALAKASNFDFEQTRNLLAVTIMTMAFGTALQAWGGKLGSGALIVHIPTAILIPQIAPIFIETGPGGVGVVTILCAIVSLILAPLTPRLRGLFPPIVAGLIVLIGGMSLVEGAFAHSTGLSEDMTLDPNSMIIAGITLGLIVATSVWGNRSLQLFSLLIGIGGGVIAAFFLGELSGGQALMSAPIVDLPSIATPVFNIPISALIAAAFVAALVEIDSIGSFILMDKMDDADWRRPDMKQAGRGILAGGIGDALGGLLGGMSTATSSANIGLCHASRTTTRYAGLVAAAMLLFIAFLPQATMALTLIPTPVIGAIEMYAAAFLIAAGIDLIAERKFDTRGMFIVGISMAGGVAIMLLPGLAERIPPSLRHLLGSGFIVTGVLAIVLNLLFRIGIKKTQLQQIEPNGHPIAIQVTDFIERMGGAWAARRDVVQRAAQASVEAIEAIQSTGVHKVTSVVGHFDELNFNIELRHTGSPLPLGPGAMPDLASILDADNDEGIDAAIASVSQVLIHRLADGLKCGALPSGGGAFLRLHFDH</sequence>
<comment type="subcellular location">
    <subcellularLocation>
        <location evidence="1">Membrane</location>
        <topology evidence="1">Multi-pass membrane protein</topology>
    </subcellularLocation>
</comment>
<feature type="transmembrane region" description="Helical" evidence="7">
    <location>
        <begin position="240"/>
        <end position="262"/>
    </location>
</feature>
<proteinExistence type="inferred from homology"/>
<gene>
    <name evidence="8" type="ORF">ICI42_12465</name>
</gene>
<keyword evidence="4 7" id="KW-0812">Transmembrane</keyword>
<keyword evidence="9" id="KW-1185">Reference proteome</keyword>
<feature type="transmembrane region" description="Helical" evidence="7">
    <location>
        <begin position="354"/>
        <end position="376"/>
    </location>
</feature>
<dbReference type="PANTHER" id="PTHR42810:SF2">
    <property type="entry name" value="PURINE PERMEASE C1399.01C-RELATED"/>
    <property type="match status" value="1"/>
</dbReference>
<reference evidence="8" key="1">
    <citation type="submission" date="2020-09" db="EMBL/GenBank/DDBJ databases">
        <title>Genome seq and assembly of Tianweitania sp.</title>
        <authorList>
            <person name="Chhetri G."/>
        </authorList>
    </citation>
    <scope>NUCLEOTIDE SEQUENCE</scope>
    <source>
        <strain evidence="8">Rool2</strain>
    </source>
</reference>